<dbReference type="EMBL" id="RBSD01000106">
    <property type="protein sequence ID" value="RMR86270.1"/>
    <property type="molecule type" value="Genomic_DNA"/>
</dbReference>
<dbReference type="AlphaFoldDB" id="A0A3M4YC27"/>
<accession>A0A3M4YC27</accession>
<protein>
    <recommendedName>
        <fullName evidence="6">FMN dependent NADH:quinone oxidoreductase</fullName>
        <ecNumber evidence="6">1.6.5.-</ecNumber>
    </recommendedName>
    <alternativeName>
        <fullName evidence="6">Azo-dye reductase</fullName>
    </alternativeName>
    <alternativeName>
        <fullName evidence="6">FMN-dependent NADH-azo compound oxidoreductase</fullName>
    </alternativeName>
    <alternativeName>
        <fullName evidence="6">FMN-dependent NADH-azoreductase</fullName>
        <ecNumber evidence="6">1.7.1.17</ecNumber>
    </alternativeName>
</protein>
<dbReference type="InterPro" id="IPR029039">
    <property type="entry name" value="Flavoprotein-like_sf"/>
</dbReference>
<dbReference type="Proteomes" id="UP000268004">
    <property type="component" value="Unassembled WGS sequence"/>
</dbReference>
<comment type="subunit">
    <text evidence="6">Homodimer.</text>
</comment>
<sequence>MNLLHIDSSIMGSDSITRELSAAIVARIQTSHPDVHITYRDLANDEVRHLSGSIAAGFRQTGISDFPAATLLEHQLSERLVTEFLESDVLVVGAPMYNFSVSTQLKAWLDRIAQVGRTFKYTEQGPIGLCGGKRIIVVSARGGFYADGPFQKMDFQESYLKAFFGFLGITDIEFIRAEGASKGEEIRDHGVALAKSAISDAVARLSVDAS</sequence>
<evidence type="ECO:0000259" key="7">
    <source>
        <dbReference type="Pfam" id="PF02525"/>
    </source>
</evidence>
<dbReference type="InterPro" id="IPR050104">
    <property type="entry name" value="FMN-dep_NADH:Q_OxRdtase_AzoR1"/>
</dbReference>
<dbReference type="GO" id="GO:0010181">
    <property type="term" value="F:FMN binding"/>
    <property type="evidence" value="ECO:0007669"/>
    <property type="project" value="UniProtKB-UniRule"/>
</dbReference>
<proteinExistence type="inferred from homology"/>
<keyword evidence="4 6" id="KW-0520">NAD</keyword>
<keyword evidence="1 6" id="KW-0285">Flavoprotein</keyword>
<evidence type="ECO:0000256" key="6">
    <source>
        <dbReference type="HAMAP-Rule" id="MF_01216"/>
    </source>
</evidence>
<evidence type="ECO:0000313" key="8">
    <source>
        <dbReference type="EMBL" id="RMR86270.1"/>
    </source>
</evidence>
<name>A0A3M4YC27_9PSED</name>
<evidence type="ECO:0000256" key="1">
    <source>
        <dbReference type="ARBA" id="ARBA00022630"/>
    </source>
</evidence>
<dbReference type="PANTHER" id="PTHR43741:SF4">
    <property type="entry name" value="FMN-DEPENDENT NADH:QUINONE OXIDOREDUCTASE"/>
    <property type="match status" value="1"/>
</dbReference>
<dbReference type="SUPFAM" id="SSF52218">
    <property type="entry name" value="Flavoproteins"/>
    <property type="match status" value="1"/>
</dbReference>
<evidence type="ECO:0000256" key="3">
    <source>
        <dbReference type="ARBA" id="ARBA00023002"/>
    </source>
</evidence>
<dbReference type="GO" id="GO:0016652">
    <property type="term" value="F:oxidoreductase activity, acting on NAD(P)H as acceptor"/>
    <property type="evidence" value="ECO:0007669"/>
    <property type="project" value="UniProtKB-UniRule"/>
</dbReference>
<organism evidence="8 9">
    <name type="scientific">Pseudomonas coronafaciens pv. striafaciens</name>
    <dbReference type="NCBI Taxonomy" id="235276"/>
    <lineage>
        <taxon>Bacteria</taxon>
        <taxon>Pseudomonadati</taxon>
        <taxon>Pseudomonadota</taxon>
        <taxon>Gammaproteobacteria</taxon>
        <taxon>Pseudomonadales</taxon>
        <taxon>Pseudomonadaceae</taxon>
        <taxon>Pseudomonas</taxon>
        <taxon>Pseudomonas coronafaciens</taxon>
    </lineage>
</organism>
<dbReference type="HAMAP" id="MF_01216">
    <property type="entry name" value="Azoreductase_type1"/>
    <property type="match status" value="1"/>
</dbReference>
<dbReference type="EC" id="1.6.5.-" evidence="6"/>
<dbReference type="Gene3D" id="3.40.50.360">
    <property type="match status" value="1"/>
</dbReference>
<feature type="binding site" evidence="6">
    <location>
        <position position="9"/>
    </location>
    <ligand>
        <name>FMN</name>
        <dbReference type="ChEBI" id="CHEBI:58210"/>
    </ligand>
</feature>
<feature type="binding site" evidence="6">
    <location>
        <begin position="96"/>
        <end position="99"/>
    </location>
    <ligand>
        <name>FMN</name>
        <dbReference type="ChEBI" id="CHEBI:58210"/>
    </ligand>
</feature>
<feature type="domain" description="Flavodoxin-like fold" evidence="7">
    <location>
        <begin position="1"/>
        <end position="198"/>
    </location>
</feature>
<comment type="cofactor">
    <cofactor evidence="6">
        <name>FMN</name>
        <dbReference type="ChEBI" id="CHEBI:58210"/>
    </cofactor>
    <text evidence="6">Binds 1 FMN per subunit.</text>
</comment>
<comment type="function">
    <text evidence="6">Quinone reductase that provides resistance to thiol-specific stress caused by electrophilic quinones.</text>
</comment>
<gene>
    <name evidence="6" type="primary">azoR</name>
    <name evidence="8" type="ORF">ALP78_02101</name>
</gene>
<evidence type="ECO:0000256" key="4">
    <source>
        <dbReference type="ARBA" id="ARBA00023027"/>
    </source>
</evidence>
<evidence type="ECO:0000313" key="9">
    <source>
        <dbReference type="Proteomes" id="UP000268004"/>
    </source>
</evidence>
<keyword evidence="2 6" id="KW-0288">FMN</keyword>
<dbReference type="GO" id="GO:0009055">
    <property type="term" value="F:electron transfer activity"/>
    <property type="evidence" value="ECO:0007669"/>
    <property type="project" value="UniProtKB-UniRule"/>
</dbReference>
<comment type="function">
    <text evidence="6">Also exhibits azoreductase activity. Catalyzes the reductive cleavage of the azo bond in aromatic azo compounds to the corresponding amines.</text>
</comment>
<dbReference type="Pfam" id="PF02525">
    <property type="entry name" value="Flavodoxin_2"/>
    <property type="match status" value="1"/>
</dbReference>
<dbReference type="GO" id="GO:0016655">
    <property type="term" value="F:oxidoreductase activity, acting on NAD(P)H, quinone or similar compound as acceptor"/>
    <property type="evidence" value="ECO:0007669"/>
    <property type="project" value="InterPro"/>
</dbReference>
<dbReference type="EC" id="1.7.1.17" evidence="6"/>
<keyword evidence="3 6" id="KW-0560">Oxidoreductase</keyword>
<comment type="catalytic activity">
    <reaction evidence="5">
        <text>N,N-dimethyl-1,4-phenylenediamine + anthranilate + 2 NAD(+) = 2-(4-dimethylaminophenyl)diazenylbenzoate + 2 NADH + 2 H(+)</text>
        <dbReference type="Rhea" id="RHEA:55872"/>
        <dbReference type="ChEBI" id="CHEBI:15378"/>
        <dbReference type="ChEBI" id="CHEBI:15783"/>
        <dbReference type="ChEBI" id="CHEBI:16567"/>
        <dbReference type="ChEBI" id="CHEBI:57540"/>
        <dbReference type="ChEBI" id="CHEBI:57945"/>
        <dbReference type="ChEBI" id="CHEBI:71579"/>
        <dbReference type="EC" id="1.7.1.17"/>
    </reaction>
    <physiologicalReaction direction="right-to-left" evidence="5">
        <dbReference type="Rhea" id="RHEA:55874"/>
    </physiologicalReaction>
</comment>
<dbReference type="InterPro" id="IPR003680">
    <property type="entry name" value="Flavodoxin_fold"/>
</dbReference>
<comment type="catalytic activity">
    <reaction evidence="6">
        <text>2 a quinone + NADH + H(+) = 2 a 1,4-benzosemiquinone + NAD(+)</text>
        <dbReference type="Rhea" id="RHEA:65952"/>
        <dbReference type="ChEBI" id="CHEBI:15378"/>
        <dbReference type="ChEBI" id="CHEBI:57540"/>
        <dbReference type="ChEBI" id="CHEBI:57945"/>
        <dbReference type="ChEBI" id="CHEBI:132124"/>
        <dbReference type="ChEBI" id="CHEBI:134225"/>
    </reaction>
</comment>
<comment type="similarity">
    <text evidence="6">Belongs to the azoreductase type 1 family.</text>
</comment>
<comment type="caution">
    <text evidence="8">The sequence shown here is derived from an EMBL/GenBank/DDBJ whole genome shotgun (WGS) entry which is preliminary data.</text>
</comment>
<evidence type="ECO:0000256" key="2">
    <source>
        <dbReference type="ARBA" id="ARBA00022643"/>
    </source>
</evidence>
<dbReference type="RefSeq" id="WP_122335841.1">
    <property type="nucleotide sequence ID" value="NZ_RBSD01000106.1"/>
</dbReference>
<comment type="caution">
    <text evidence="6">Lacks conserved residue(s) required for the propagation of feature annotation.</text>
</comment>
<dbReference type="PANTHER" id="PTHR43741">
    <property type="entry name" value="FMN-DEPENDENT NADH-AZOREDUCTASE 1"/>
    <property type="match status" value="1"/>
</dbReference>
<reference evidence="8 9" key="1">
    <citation type="submission" date="2018-08" db="EMBL/GenBank/DDBJ databases">
        <title>Recombination of ecologically and evolutionarily significant loci maintains genetic cohesion in the Pseudomonas syringae species complex.</title>
        <authorList>
            <person name="Dillon M."/>
            <person name="Thakur S."/>
            <person name="Almeida R.N.D."/>
            <person name="Weir B.S."/>
            <person name="Guttman D.S."/>
        </authorList>
    </citation>
    <scope>NUCLEOTIDE SEQUENCE [LARGE SCALE GENOMIC DNA]</scope>
    <source>
        <strain evidence="8 9">ICMP 4996</strain>
    </source>
</reference>
<evidence type="ECO:0000256" key="5">
    <source>
        <dbReference type="ARBA" id="ARBA00048542"/>
    </source>
</evidence>
<dbReference type="InterPro" id="IPR023048">
    <property type="entry name" value="NADH:quinone_OxRdtase_FMN_depd"/>
</dbReference>